<sequence>MGGGARRWTAPPFRELDPGLADAESLMASGGGGLADVVAALPDELLAARRLNAVLARVGAAPRLCQEGARWRVVVVGDGDAGSRVAVAAGALALLVSATGWQRVKRCAAPGCAAAFVDRTNGRSRRRCAAHARGTGGRRGVSGGA</sequence>
<evidence type="ECO:0000313" key="3">
    <source>
        <dbReference type="Proteomes" id="UP001205311"/>
    </source>
</evidence>
<dbReference type="Pfam" id="PF11706">
    <property type="entry name" value="zf-CGNR"/>
    <property type="match status" value="1"/>
</dbReference>
<dbReference type="PANTHER" id="PTHR35525:SF3">
    <property type="entry name" value="BLL6575 PROTEIN"/>
    <property type="match status" value="1"/>
</dbReference>
<dbReference type="Gene3D" id="1.10.3300.10">
    <property type="entry name" value="Jann2411-like domain"/>
    <property type="match status" value="1"/>
</dbReference>
<organism evidence="2 3">
    <name type="scientific">Streptoalloteichus tenebrarius (strain ATCC 17920 / DSM 40477 / JCM 4838 / CBS 697.72 / NBRC 16177 / NCIMB 11028 / NRRL B-12390 / A12253. 1 / ISP 5477)</name>
    <name type="common">Streptomyces tenebrarius</name>
    <dbReference type="NCBI Taxonomy" id="1933"/>
    <lineage>
        <taxon>Bacteria</taxon>
        <taxon>Bacillati</taxon>
        <taxon>Actinomycetota</taxon>
        <taxon>Actinomycetes</taxon>
        <taxon>Pseudonocardiales</taxon>
        <taxon>Pseudonocardiaceae</taxon>
        <taxon>Streptoalloteichus</taxon>
    </lineage>
</organism>
<evidence type="ECO:0000313" key="2">
    <source>
        <dbReference type="EMBL" id="MCP2257939.1"/>
    </source>
</evidence>
<dbReference type="SUPFAM" id="SSF160904">
    <property type="entry name" value="Jann2411-like"/>
    <property type="match status" value="1"/>
</dbReference>
<feature type="domain" description="Zinc finger CGNR" evidence="1">
    <location>
        <begin position="103"/>
        <end position="129"/>
    </location>
</feature>
<comment type="caution">
    <text evidence="2">The sequence shown here is derived from an EMBL/GenBank/DDBJ whole genome shotgun (WGS) entry which is preliminary data.</text>
</comment>
<protein>
    <submittedName>
        <fullName evidence="2">CGNR zinc finger domain-containing protein</fullName>
    </submittedName>
</protein>
<name>A0ABT1HQY7_STRSD</name>
<dbReference type="InterPro" id="IPR023286">
    <property type="entry name" value="ABATE_dom_sf"/>
</dbReference>
<proteinExistence type="predicted"/>
<dbReference type="InterPro" id="IPR010852">
    <property type="entry name" value="ABATE"/>
</dbReference>
<accession>A0ABT1HQY7</accession>
<evidence type="ECO:0000259" key="1">
    <source>
        <dbReference type="Pfam" id="PF11706"/>
    </source>
</evidence>
<dbReference type="RefSeq" id="WP_253668884.1">
    <property type="nucleotide sequence ID" value="NZ_JAMTCP010000006.1"/>
</dbReference>
<reference evidence="2 3" key="1">
    <citation type="submission" date="2022-06" db="EMBL/GenBank/DDBJ databases">
        <title>Genomic Encyclopedia of Archaeal and Bacterial Type Strains, Phase II (KMG-II): from individual species to whole genera.</title>
        <authorList>
            <person name="Goeker M."/>
        </authorList>
    </citation>
    <scope>NUCLEOTIDE SEQUENCE [LARGE SCALE GENOMIC DNA]</scope>
    <source>
        <strain evidence="2 3">DSM 40477</strain>
    </source>
</reference>
<dbReference type="InterPro" id="IPR021005">
    <property type="entry name" value="Znf_CGNR"/>
</dbReference>
<dbReference type="EMBL" id="JAMTCP010000006">
    <property type="protein sequence ID" value="MCP2257939.1"/>
    <property type="molecule type" value="Genomic_DNA"/>
</dbReference>
<dbReference type="PANTHER" id="PTHR35525">
    <property type="entry name" value="BLL6575 PROTEIN"/>
    <property type="match status" value="1"/>
</dbReference>
<dbReference type="Proteomes" id="UP001205311">
    <property type="component" value="Unassembled WGS sequence"/>
</dbReference>
<gene>
    <name evidence="2" type="ORF">LX15_001626</name>
</gene>
<keyword evidence="3" id="KW-1185">Reference proteome</keyword>